<protein>
    <submittedName>
        <fullName evidence="10">Efflux RND transporter periplasmic adaptor subunit</fullName>
    </submittedName>
</protein>
<feature type="domain" description="Multidrug resistance protein MdtA-like alpha-helical hairpin" evidence="6">
    <location>
        <begin position="175"/>
        <end position="237"/>
    </location>
</feature>
<dbReference type="Gene3D" id="2.40.420.20">
    <property type="match status" value="1"/>
</dbReference>
<dbReference type="PANTHER" id="PTHR30469">
    <property type="entry name" value="MULTIDRUG RESISTANCE PROTEIN MDTA"/>
    <property type="match status" value="1"/>
</dbReference>
<sequence length="492" mass="53027">MTKIQPSWLLGGRGLLIGVGMGILLTLVGTRLFSSSEKTTTSAAIPSASSTAPAQSVTVVKVETSSIESTLEATGTVAAFEMIPISPKATGLQIEQVLVDEGDLVKAGQLMARLDDAVLQAQLKQAQAEVAQAQARLAELEAGVRSEEIAQAEARLEQAQARLKESEASIPRRIEQAQAQVKSAQARLNLAQDRSQRYQNLLETGAVSQDRFDEELSEYREAEGNLLDAQQRLEQARNTNSPELEQLQAAVAEAQQELKQLRAGTRQEIIAQAKAQLEAQKAQVQLLKTQLEDTRVVAPVGGKVAEKMASVGDVTSTGQKLFEIIENRRLELLLEVTEIQLPQIKTGQSLTITSDSDAGLKLSGKVREIDPVVNQESRQAIIKVDLPTTESLRPGMFLRSLITTSTATGLTVPAKAVLPQANGSAIVYLLNGDNTVKEHLVEMGELLPGEQVEVRSGLSPGDRIVVKGAAYLKDGDKVEVIETTSQKHEVEL</sequence>
<dbReference type="Pfam" id="PF25967">
    <property type="entry name" value="RND-MFP_C"/>
    <property type="match status" value="1"/>
</dbReference>
<dbReference type="InterPro" id="IPR006143">
    <property type="entry name" value="RND_pump_MFP"/>
</dbReference>
<keyword evidence="5" id="KW-0472">Membrane</keyword>
<comment type="similarity">
    <text evidence="2">Belongs to the membrane fusion protein (MFP) (TC 8.A.1) family.</text>
</comment>
<dbReference type="Gene3D" id="2.40.30.170">
    <property type="match status" value="1"/>
</dbReference>
<dbReference type="Pfam" id="PF25954">
    <property type="entry name" value="Beta-barrel_RND_2"/>
    <property type="match status" value="1"/>
</dbReference>
<feature type="transmembrane region" description="Helical" evidence="5">
    <location>
        <begin position="12"/>
        <end position="33"/>
    </location>
</feature>
<keyword evidence="4" id="KW-0175">Coiled coil</keyword>
<evidence type="ECO:0000259" key="8">
    <source>
        <dbReference type="Pfam" id="PF25954"/>
    </source>
</evidence>
<dbReference type="NCBIfam" id="TIGR01730">
    <property type="entry name" value="RND_mfp"/>
    <property type="match status" value="1"/>
</dbReference>
<dbReference type="GO" id="GO:0015562">
    <property type="term" value="F:efflux transmembrane transporter activity"/>
    <property type="evidence" value="ECO:0007669"/>
    <property type="project" value="TreeGrafter"/>
</dbReference>
<dbReference type="PRINTS" id="PR01490">
    <property type="entry name" value="RTXTOXIND"/>
</dbReference>
<evidence type="ECO:0000256" key="1">
    <source>
        <dbReference type="ARBA" id="ARBA00004196"/>
    </source>
</evidence>
<dbReference type="InterPro" id="IPR058625">
    <property type="entry name" value="MdtA-like_BSH"/>
</dbReference>
<evidence type="ECO:0000313" key="10">
    <source>
        <dbReference type="EMBL" id="NER31206.1"/>
    </source>
</evidence>
<dbReference type="PANTHER" id="PTHR30469:SF15">
    <property type="entry name" value="HLYD FAMILY OF SECRETION PROTEINS"/>
    <property type="match status" value="1"/>
</dbReference>
<dbReference type="EMBL" id="JAAHFQ010000748">
    <property type="protein sequence ID" value="NER31206.1"/>
    <property type="molecule type" value="Genomic_DNA"/>
</dbReference>
<comment type="caution">
    <text evidence="10">The sequence shown here is derived from an EMBL/GenBank/DDBJ whole genome shotgun (WGS) entry which is preliminary data.</text>
</comment>
<dbReference type="GO" id="GO:1990281">
    <property type="term" value="C:efflux pump complex"/>
    <property type="evidence" value="ECO:0007669"/>
    <property type="project" value="TreeGrafter"/>
</dbReference>
<dbReference type="Pfam" id="PF25876">
    <property type="entry name" value="HH_MFP_RND"/>
    <property type="match status" value="1"/>
</dbReference>
<comment type="subcellular location">
    <subcellularLocation>
        <location evidence="1">Cell envelope</location>
    </subcellularLocation>
</comment>
<feature type="domain" description="Multidrug resistance protein MdtA-like barrel-sandwich hybrid" evidence="7">
    <location>
        <begin position="85"/>
        <end position="324"/>
    </location>
</feature>
<keyword evidence="5" id="KW-1133">Transmembrane helix</keyword>
<dbReference type="Gene3D" id="1.10.287.470">
    <property type="entry name" value="Helix hairpin bin"/>
    <property type="match status" value="1"/>
</dbReference>
<evidence type="ECO:0000256" key="5">
    <source>
        <dbReference type="SAM" id="Phobius"/>
    </source>
</evidence>
<feature type="domain" description="CusB-like beta-barrel" evidence="8">
    <location>
        <begin position="334"/>
        <end position="401"/>
    </location>
</feature>
<evidence type="ECO:0000256" key="4">
    <source>
        <dbReference type="SAM" id="Coils"/>
    </source>
</evidence>
<dbReference type="InterPro" id="IPR058627">
    <property type="entry name" value="MdtA-like_C"/>
</dbReference>
<feature type="domain" description="Multidrug resistance protein MdtA-like C-terminal permuted SH3" evidence="9">
    <location>
        <begin position="410"/>
        <end position="469"/>
    </location>
</feature>
<keyword evidence="5" id="KW-0812">Transmembrane</keyword>
<dbReference type="Gene3D" id="2.40.50.100">
    <property type="match status" value="1"/>
</dbReference>
<dbReference type="AlphaFoldDB" id="A0A6B3NCD2"/>
<gene>
    <name evidence="10" type="ORF">F6J89_27195</name>
</gene>
<dbReference type="InterPro" id="IPR058624">
    <property type="entry name" value="MdtA-like_HH"/>
</dbReference>
<name>A0A6B3NCD2_9CYAN</name>
<evidence type="ECO:0000259" key="9">
    <source>
        <dbReference type="Pfam" id="PF25967"/>
    </source>
</evidence>
<dbReference type="Pfam" id="PF25917">
    <property type="entry name" value="BSH_RND"/>
    <property type="match status" value="1"/>
</dbReference>
<evidence type="ECO:0000256" key="2">
    <source>
        <dbReference type="ARBA" id="ARBA00009477"/>
    </source>
</evidence>
<reference evidence="10" key="1">
    <citation type="submission" date="2019-11" db="EMBL/GenBank/DDBJ databases">
        <title>Genomic insights into an expanded diversity of filamentous marine cyanobacteria reveals the extraordinary biosynthetic potential of Moorea and Okeania.</title>
        <authorList>
            <person name="Ferreira Leao T."/>
            <person name="Wang M."/>
            <person name="Moss N."/>
            <person name="Da Silva R."/>
            <person name="Sanders J."/>
            <person name="Nurk S."/>
            <person name="Gurevich A."/>
            <person name="Humphrey G."/>
            <person name="Reher R."/>
            <person name="Zhu Q."/>
            <person name="Belda-Ferre P."/>
            <person name="Glukhov E."/>
            <person name="Rex R."/>
            <person name="Dorrestein P.C."/>
            <person name="Knight R."/>
            <person name="Pevzner P."/>
            <person name="Gerwick W.H."/>
            <person name="Gerwick L."/>
        </authorList>
    </citation>
    <scope>NUCLEOTIDE SEQUENCE</scope>
    <source>
        <strain evidence="10">SIO1C4</strain>
    </source>
</reference>
<feature type="coiled-coil region" evidence="4">
    <location>
        <begin position="116"/>
        <end position="294"/>
    </location>
</feature>
<evidence type="ECO:0000259" key="7">
    <source>
        <dbReference type="Pfam" id="PF25917"/>
    </source>
</evidence>
<proteinExistence type="inferred from homology"/>
<organism evidence="10">
    <name type="scientific">Symploca sp. SIO1C4</name>
    <dbReference type="NCBI Taxonomy" id="2607765"/>
    <lineage>
        <taxon>Bacteria</taxon>
        <taxon>Bacillati</taxon>
        <taxon>Cyanobacteriota</taxon>
        <taxon>Cyanophyceae</taxon>
        <taxon>Coleofasciculales</taxon>
        <taxon>Coleofasciculaceae</taxon>
        <taxon>Symploca</taxon>
    </lineage>
</organism>
<evidence type="ECO:0000256" key="3">
    <source>
        <dbReference type="ARBA" id="ARBA00022448"/>
    </source>
</evidence>
<dbReference type="InterPro" id="IPR058792">
    <property type="entry name" value="Beta-barrel_RND_2"/>
</dbReference>
<evidence type="ECO:0000259" key="6">
    <source>
        <dbReference type="Pfam" id="PF25876"/>
    </source>
</evidence>
<accession>A0A6B3NCD2</accession>
<dbReference type="SUPFAM" id="SSF111369">
    <property type="entry name" value="HlyD-like secretion proteins"/>
    <property type="match status" value="3"/>
</dbReference>
<keyword evidence="3" id="KW-0813">Transport</keyword>